<evidence type="ECO:0000256" key="1">
    <source>
        <dbReference type="SAM" id="SignalP"/>
    </source>
</evidence>
<dbReference type="AlphaFoldDB" id="A0A2S7SUD2"/>
<dbReference type="PANTHER" id="PTHR43358">
    <property type="entry name" value="ALPHA/BETA-HYDROLASE"/>
    <property type="match status" value="1"/>
</dbReference>
<dbReference type="SUPFAM" id="SSF53474">
    <property type="entry name" value="alpha/beta-Hydrolases"/>
    <property type="match status" value="1"/>
</dbReference>
<dbReference type="OrthoDB" id="9777090at2"/>
<reference evidence="3 4" key="1">
    <citation type="submission" date="2018-01" db="EMBL/GenBank/DDBJ databases">
        <title>A novel member of the phylum Bacteroidetes isolated from glacier ice.</title>
        <authorList>
            <person name="Liu Q."/>
            <person name="Xin Y.-H."/>
        </authorList>
    </citation>
    <scope>NUCLEOTIDE SEQUENCE [LARGE SCALE GENOMIC DNA]</scope>
    <source>
        <strain evidence="3 4">RB1R16</strain>
    </source>
</reference>
<proteinExistence type="predicted"/>
<dbReference type="PANTHER" id="PTHR43358:SF4">
    <property type="entry name" value="ALPHA_BETA HYDROLASE FOLD-1 DOMAIN-CONTAINING PROTEIN"/>
    <property type="match status" value="1"/>
</dbReference>
<gene>
    <name evidence="3" type="ORF">CJD36_016240</name>
</gene>
<keyword evidence="1" id="KW-0732">Signal</keyword>
<feature type="domain" description="Serine aminopeptidase S33" evidence="2">
    <location>
        <begin position="96"/>
        <end position="211"/>
    </location>
</feature>
<dbReference type="InterPro" id="IPR022742">
    <property type="entry name" value="Hydrolase_4"/>
</dbReference>
<protein>
    <submittedName>
        <fullName evidence="3">Alpha/beta hydrolase</fullName>
    </submittedName>
</protein>
<evidence type="ECO:0000313" key="4">
    <source>
        <dbReference type="Proteomes" id="UP000239872"/>
    </source>
</evidence>
<name>A0A2S7SUD2_9BACT</name>
<dbReference type="EMBL" id="PPSL01000004">
    <property type="protein sequence ID" value="PQJ10237.1"/>
    <property type="molecule type" value="Genomic_DNA"/>
</dbReference>
<dbReference type="RefSeq" id="WP_105040246.1">
    <property type="nucleotide sequence ID" value="NZ_PPSL01000004.1"/>
</dbReference>
<dbReference type="InterPro" id="IPR029058">
    <property type="entry name" value="AB_hydrolase_fold"/>
</dbReference>
<evidence type="ECO:0000259" key="2">
    <source>
        <dbReference type="Pfam" id="PF12146"/>
    </source>
</evidence>
<evidence type="ECO:0000313" key="3">
    <source>
        <dbReference type="EMBL" id="PQJ10237.1"/>
    </source>
</evidence>
<feature type="signal peptide" evidence="1">
    <location>
        <begin position="1"/>
        <end position="23"/>
    </location>
</feature>
<dbReference type="InterPro" id="IPR052920">
    <property type="entry name" value="DNA-binding_regulatory"/>
</dbReference>
<dbReference type="Pfam" id="PF12146">
    <property type="entry name" value="Hydrolase_4"/>
    <property type="match status" value="1"/>
</dbReference>
<dbReference type="Proteomes" id="UP000239872">
    <property type="component" value="Unassembled WGS sequence"/>
</dbReference>
<dbReference type="GO" id="GO:0016787">
    <property type="term" value="F:hydrolase activity"/>
    <property type="evidence" value="ECO:0007669"/>
    <property type="project" value="UniProtKB-KW"/>
</dbReference>
<comment type="caution">
    <text evidence="3">The sequence shown here is derived from an EMBL/GenBank/DDBJ whole genome shotgun (WGS) entry which is preliminary data.</text>
</comment>
<sequence length="313" mass="34886">MNKPLKRCLWAVVIIFIAANAVAAMHAYKFTHYSTAGQRVSELGLSLPQKLKLVVTGVDLPRPENTAFPQHPFTAVTIPSNVPLGCWYIPSITLQSKGTVIIFHGYSSNKSSLTGRAEPFLQDGYNCLLVDFMGSGTSGGNATTIGFKEAWEVKDCFEYIKAQGEPHIFLYGSSMGAVAIMKAISDEHIAPKAIIIECPFASMYETVAIRFKNMGIPTFPMAHLLMFWGGVENGFWAYGHNPSEYAKHIHCPVLLQYGEKDERVARNETDHIFANLHGPKQLITYPLAGHDDYHRQYGRHWASNMTTFLDQIK</sequence>
<keyword evidence="4" id="KW-1185">Reference proteome</keyword>
<keyword evidence="3" id="KW-0378">Hydrolase</keyword>
<feature type="chain" id="PRO_5015659480" evidence="1">
    <location>
        <begin position="24"/>
        <end position="313"/>
    </location>
</feature>
<dbReference type="Gene3D" id="3.40.50.1820">
    <property type="entry name" value="alpha/beta hydrolase"/>
    <property type="match status" value="1"/>
</dbReference>
<organism evidence="3 4">
    <name type="scientific">Flavipsychrobacter stenotrophus</name>
    <dbReference type="NCBI Taxonomy" id="2077091"/>
    <lineage>
        <taxon>Bacteria</taxon>
        <taxon>Pseudomonadati</taxon>
        <taxon>Bacteroidota</taxon>
        <taxon>Chitinophagia</taxon>
        <taxon>Chitinophagales</taxon>
        <taxon>Chitinophagaceae</taxon>
        <taxon>Flavipsychrobacter</taxon>
    </lineage>
</organism>
<accession>A0A2S7SUD2</accession>